<evidence type="ECO:0000313" key="1">
    <source>
        <dbReference type="EMBL" id="SVC88756.1"/>
    </source>
</evidence>
<protein>
    <recommendedName>
        <fullName evidence="2">Oligopeptide/dipeptide ABC transporter C-terminal domain-containing protein</fullName>
    </recommendedName>
</protein>
<sequence>GCAFHPRCPFATDVCREGVPQLEDVGDGQQVACVRKDEID</sequence>
<reference evidence="1" key="1">
    <citation type="submission" date="2018-05" db="EMBL/GenBank/DDBJ databases">
        <authorList>
            <person name="Lanie J.A."/>
            <person name="Ng W.-L."/>
            <person name="Kazmierczak K.M."/>
            <person name="Andrzejewski T.M."/>
            <person name="Davidsen T.M."/>
            <person name="Wayne K.J."/>
            <person name="Tettelin H."/>
            <person name="Glass J.I."/>
            <person name="Rusch D."/>
            <person name="Podicherti R."/>
            <person name="Tsui H.-C.T."/>
            <person name="Winkler M.E."/>
        </authorList>
    </citation>
    <scope>NUCLEOTIDE SEQUENCE</scope>
</reference>
<dbReference type="EMBL" id="UINC01116779">
    <property type="protein sequence ID" value="SVC88756.1"/>
    <property type="molecule type" value="Genomic_DNA"/>
</dbReference>
<accession>A0A382QTG1</accession>
<gene>
    <name evidence="1" type="ORF">METZ01_LOCUS341610</name>
</gene>
<proteinExistence type="predicted"/>
<dbReference type="AlphaFoldDB" id="A0A382QTG1"/>
<feature type="non-terminal residue" evidence="1">
    <location>
        <position position="1"/>
    </location>
</feature>
<name>A0A382QTG1_9ZZZZ</name>
<organism evidence="1">
    <name type="scientific">marine metagenome</name>
    <dbReference type="NCBI Taxonomy" id="408172"/>
    <lineage>
        <taxon>unclassified sequences</taxon>
        <taxon>metagenomes</taxon>
        <taxon>ecological metagenomes</taxon>
    </lineage>
</organism>
<evidence type="ECO:0008006" key="2">
    <source>
        <dbReference type="Google" id="ProtNLM"/>
    </source>
</evidence>